<feature type="transmembrane region" description="Helical" evidence="1">
    <location>
        <begin position="32"/>
        <end position="55"/>
    </location>
</feature>
<evidence type="ECO:0000256" key="1">
    <source>
        <dbReference type="SAM" id="Phobius"/>
    </source>
</evidence>
<feature type="transmembrane region" description="Helical" evidence="1">
    <location>
        <begin position="124"/>
        <end position="146"/>
    </location>
</feature>
<name>A0A6N8EIB2_9GAMM</name>
<feature type="transmembrane region" description="Helical" evidence="1">
    <location>
        <begin position="67"/>
        <end position="87"/>
    </location>
</feature>
<evidence type="ECO:0000313" key="3">
    <source>
        <dbReference type="Proteomes" id="UP000434044"/>
    </source>
</evidence>
<feature type="transmembrane region" description="Helical" evidence="1">
    <location>
        <begin position="275"/>
        <end position="300"/>
    </location>
</feature>
<keyword evidence="1" id="KW-1133">Transmembrane helix</keyword>
<keyword evidence="3" id="KW-1185">Reference proteome</keyword>
<keyword evidence="1" id="KW-0812">Transmembrane</keyword>
<comment type="caution">
    <text evidence="2">The sequence shown here is derived from an EMBL/GenBank/DDBJ whole genome shotgun (WGS) entry which is preliminary data.</text>
</comment>
<dbReference type="AlphaFoldDB" id="A0A6N8EIB2"/>
<sequence length="307" mass="32229">MSYASPITANEIPAAPLIADVRVDQDESNLSAVAWGAILAGAATAASLWMILMILGAGLGLSSIPQWLNADITVATFGVTTIAWLVFSQIVASGMGGYLAGRLRTRWLGVPRDEVWFRDTAHGFLAWAVSALVTATLLTAMIGAFVSDGIQAGAAYAEPAPAAELTAARANGGGMSDRLTYYIDTLYRTDTTDGDRYAPSAAVTAESARVFTNALDQGSLSPADIRYLGATVAEKTGLSQDDAQTRVADTFGQLQSRLGELDVNERALAEQARKAAATAAIWLFISLLSGAFLASLMAIFGGRQRDL</sequence>
<evidence type="ECO:0008006" key="4">
    <source>
        <dbReference type="Google" id="ProtNLM"/>
    </source>
</evidence>
<dbReference type="OrthoDB" id="7032238at2"/>
<accession>A0A6N8EIB2</accession>
<organism evidence="2 3">
    <name type="scientific">Allochromatium palmeri</name>
    <dbReference type="NCBI Taxonomy" id="231048"/>
    <lineage>
        <taxon>Bacteria</taxon>
        <taxon>Pseudomonadati</taxon>
        <taxon>Pseudomonadota</taxon>
        <taxon>Gammaproteobacteria</taxon>
        <taxon>Chromatiales</taxon>
        <taxon>Chromatiaceae</taxon>
        <taxon>Allochromatium</taxon>
    </lineage>
</organism>
<dbReference type="Proteomes" id="UP000434044">
    <property type="component" value="Unassembled WGS sequence"/>
</dbReference>
<protein>
    <recommendedName>
        <fullName evidence="4">Transmembrane protein</fullName>
    </recommendedName>
</protein>
<proteinExistence type="predicted"/>
<evidence type="ECO:0000313" key="2">
    <source>
        <dbReference type="EMBL" id="MTW22788.1"/>
    </source>
</evidence>
<gene>
    <name evidence="2" type="ORF">GJ668_17130</name>
</gene>
<dbReference type="EMBL" id="WNKT01000053">
    <property type="protein sequence ID" value="MTW22788.1"/>
    <property type="molecule type" value="Genomic_DNA"/>
</dbReference>
<keyword evidence="1" id="KW-0472">Membrane</keyword>
<reference evidence="2 3" key="1">
    <citation type="submission" date="2019-11" db="EMBL/GenBank/DDBJ databases">
        <title>Whole-genome sequence of the anaerobic purple sulfur bacterium Allochromatium palmeri DSM 15591.</title>
        <authorList>
            <person name="Kyndt J.A."/>
            <person name="Meyer T.E."/>
        </authorList>
    </citation>
    <scope>NUCLEOTIDE SEQUENCE [LARGE SCALE GENOMIC DNA]</scope>
    <source>
        <strain evidence="2 3">DSM 15591</strain>
    </source>
</reference>